<dbReference type="EMBL" id="SDWS01000003">
    <property type="protein sequence ID" value="RYB91311.1"/>
    <property type="molecule type" value="Genomic_DNA"/>
</dbReference>
<dbReference type="InterPro" id="IPR027051">
    <property type="entry name" value="XdhC_Rossmann_dom"/>
</dbReference>
<dbReference type="InterPro" id="IPR036291">
    <property type="entry name" value="NAD(P)-bd_dom_sf"/>
</dbReference>
<accession>A0A4Q2RQR5</accession>
<dbReference type="InterPro" id="IPR014308">
    <property type="entry name" value="Xanthine_DH_XdhC"/>
</dbReference>
<evidence type="ECO:0000313" key="4">
    <source>
        <dbReference type="Proteomes" id="UP000291838"/>
    </source>
</evidence>
<dbReference type="OrthoDB" id="61481at2"/>
<protein>
    <submittedName>
        <fullName evidence="3">Xanthine dehydrogenase accessory protein XdhC</fullName>
    </submittedName>
</protein>
<evidence type="ECO:0000313" key="3">
    <source>
        <dbReference type="EMBL" id="RYB91311.1"/>
    </source>
</evidence>
<reference evidence="3 4" key="1">
    <citation type="submission" date="2019-01" db="EMBL/GenBank/DDBJ databases">
        <title>Novel species of Nocardioides.</title>
        <authorList>
            <person name="Liu Q."/>
            <person name="Xin Y.-H."/>
        </authorList>
    </citation>
    <scope>NUCLEOTIDE SEQUENCE [LARGE SCALE GENOMIC DNA]</scope>
    <source>
        <strain evidence="3 4">HLT3-15</strain>
    </source>
</reference>
<dbReference type="PANTHER" id="PTHR30388">
    <property type="entry name" value="ALDEHYDE OXIDOREDUCTASE MOLYBDENUM COFACTOR ASSEMBLY PROTEIN"/>
    <property type="match status" value="1"/>
</dbReference>
<organism evidence="3 4">
    <name type="scientific">Nocardioides glacieisoli</name>
    <dbReference type="NCBI Taxonomy" id="1168730"/>
    <lineage>
        <taxon>Bacteria</taxon>
        <taxon>Bacillati</taxon>
        <taxon>Actinomycetota</taxon>
        <taxon>Actinomycetes</taxon>
        <taxon>Propionibacteriales</taxon>
        <taxon>Nocardioidaceae</taxon>
        <taxon>Nocardioides</taxon>
    </lineage>
</organism>
<dbReference type="SUPFAM" id="SSF51735">
    <property type="entry name" value="NAD(P)-binding Rossmann-fold domains"/>
    <property type="match status" value="1"/>
</dbReference>
<dbReference type="InterPro" id="IPR052698">
    <property type="entry name" value="MoCofactor_Util/Proc"/>
</dbReference>
<dbReference type="Pfam" id="PF13478">
    <property type="entry name" value="XdhC_C"/>
    <property type="match status" value="1"/>
</dbReference>
<dbReference type="RefSeq" id="WP_129474560.1">
    <property type="nucleotide sequence ID" value="NZ_SDWS01000003.1"/>
</dbReference>
<dbReference type="Proteomes" id="UP000291838">
    <property type="component" value="Unassembled WGS sequence"/>
</dbReference>
<gene>
    <name evidence="3" type="primary">xdhC</name>
    <name evidence="3" type="ORF">EUA06_08240</name>
</gene>
<dbReference type="AlphaFoldDB" id="A0A4Q2RQR5"/>
<evidence type="ECO:0000259" key="1">
    <source>
        <dbReference type="Pfam" id="PF02625"/>
    </source>
</evidence>
<dbReference type="NCBIfam" id="TIGR02964">
    <property type="entry name" value="xanthine_xdhC"/>
    <property type="match status" value="1"/>
</dbReference>
<feature type="domain" description="XdhC Rossmann" evidence="2">
    <location>
        <begin position="109"/>
        <end position="260"/>
    </location>
</feature>
<dbReference type="InterPro" id="IPR003777">
    <property type="entry name" value="XdhC_CoxI"/>
</dbReference>
<feature type="domain" description="XdhC- CoxI" evidence="1">
    <location>
        <begin position="11"/>
        <end position="71"/>
    </location>
</feature>
<sequence>MSWLTAVQRLRTQREAGVLVTVTDVRGHAPRDAGAKMVVAEARTWGSVGGGNLEETAVARARAMLVAGAAEPERLEVGLSDKARTDHGRQCCGGEVTLLLEPLPVVPSVAVFGVGHVGLELARVLSGHDLDLHLVDSRAGQLADDRLAPVLAGEARVEVHRAPVPELALGAIPPGTHVLVMTHDHAEDFALCDAALRCTHLATIGLIGSDAKWTRFRTGLTVEGHDEPTIARIRCPIGLPGLGGSGKEPATIAVSVAAELLDLFAADRARAVR</sequence>
<name>A0A4Q2RQR5_9ACTN</name>
<dbReference type="Pfam" id="PF02625">
    <property type="entry name" value="XdhC_CoxI"/>
    <property type="match status" value="1"/>
</dbReference>
<keyword evidence="4" id="KW-1185">Reference proteome</keyword>
<comment type="caution">
    <text evidence="3">The sequence shown here is derived from an EMBL/GenBank/DDBJ whole genome shotgun (WGS) entry which is preliminary data.</text>
</comment>
<proteinExistence type="predicted"/>
<evidence type="ECO:0000259" key="2">
    <source>
        <dbReference type="Pfam" id="PF13478"/>
    </source>
</evidence>
<dbReference type="PANTHER" id="PTHR30388:SF6">
    <property type="entry name" value="XANTHINE DEHYDROGENASE SUBUNIT A-RELATED"/>
    <property type="match status" value="1"/>
</dbReference>
<dbReference type="Gene3D" id="3.40.50.720">
    <property type="entry name" value="NAD(P)-binding Rossmann-like Domain"/>
    <property type="match status" value="1"/>
</dbReference>